<evidence type="ECO:0000313" key="3">
    <source>
        <dbReference type="Proteomes" id="UP000672032"/>
    </source>
</evidence>
<accession>A0A8A3PAT4</accession>
<gene>
    <name evidence="2" type="ORF">DSL72_001787</name>
</gene>
<name>A0A8A3PAT4_9HELO</name>
<keyword evidence="3" id="KW-1185">Reference proteome</keyword>
<reference evidence="2" key="1">
    <citation type="submission" date="2020-10" db="EMBL/GenBank/DDBJ databases">
        <title>Genome Sequence of Monilinia vaccinii-corymbosi Sheds Light on Mummy Berry Disease Infection of Blueberry and Mating Type.</title>
        <authorList>
            <person name="Yow A.G."/>
            <person name="Zhang Y."/>
            <person name="Bansal K."/>
            <person name="Eacker S.M."/>
            <person name="Sullivan S."/>
            <person name="Liachko I."/>
            <person name="Cubeta M.A."/>
            <person name="Rollins J.A."/>
            <person name="Ashrafi H."/>
        </authorList>
    </citation>
    <scope>NUCLEOTIDE SEQUENCE</scope>
    <source>
        <strain evidence="2">RL-1</strain>
    </source>
</reference>
<dbReference type="Proteomes" id="UP000672032">
    <property type="component" value="Chromosome 3"/>
</dbReference>
<dbReference type="EMBL" id="CP063407">
    <property type="protein sequence ID" value="QSZ32215.1"/>
    <property type="molecule type" value="Genomic_DNA"/>
</dbReference>
<dbReference type="OrthoDB" id="3540452at2759"/>
<sequence length="374" mass="42235">MDTVAMLHDNAGVVTITIILSATVQVVAQDGLVVKHFQVLDNGAITMVWMRTPYFGERTMKQCIYYLSTSLKLNPFRARVLNALKASPSCNIYIDDDCIYKGCVEHHFRREEVRGRPLAQRMTRRRSRSPGREQVKRDRSRSPLCLRSPSPMDRRFRTHGQVSPVRQIRGRSRSPLQQQQRQSPRHIPLRPRGRSPVFDVSGVIYSQTNAAKTGIDIFRPSFLKHQSFPASPKKVLEKQHMLQCAEGVASSNAINFDPFVASRVPLGAMPAIAPQQETTKVVFSHSAANQGPISSEVSKAQDTEELYIEDPHFVLGIREGALEKEILDAYQRQMWEVELGRVADRNYTEASGSNNVWDQSVAHLRAAKKQLVGY</sequence>
<proteinExistence type="predicted"/>
<feature type="region of interest" description="Disordered" evidence="1">
    <location>
        <begin position="115"/>
        <end position="194"/>
    </location>
</feature>
<feature type="compositionally biased region" description="Low complexity" evidence="1">
    <location>
        <begin position="142"/>
        <end position="151"/>
    </location>
</feature>
<feature type="compositionally biased region" description="Low complexity" evidence="1">
    <location>
        <begin position="173"/>
        <end position="182"/>
    </location>
</feature>
<protein>
    <submittedName>
        <fullName evidence="2">Uncharacterized protein</fullName>
    </submittedName>
</protein>
<organism evidence="2 3">
    <name type="scientific">Monilinia vaccinii-corymbosi</name>
    <dbReference type="NCBI Taxonomy" id="61207"/>
    <lineage>
        <taxon>Eukaryota</taxon>
        <taxon>Fungi</taxon>
        <taxon>Dikarya</taxon>
        <taxon>Ascomycota</taxon>
        <taxon>Pezizomycotina</taxon>
        <taxon>Leotiomycetes</taxon>
        <taxon>Helotiales</taxon>
        <taxon>Sclerotiniaceae</taxon>
        <taxon>Monilinia</taxon>
    </lineage>
</organism>
<dbReference type="AlphaFoldDB" id="A0A8A3PAT4"/>
<feature type="compositionally biased region" description="Basic and acidic residues" evidence="1">
    <location>
        <begin position="130"/>
        <end position="141"/>
    </location>
</feature>
<feature type="compositionally biased region" description="Basic residues" evidence="1">
    <location>
        <begin position="183"/>
        <end position="193"/>
    </location>
</feature>
<evidence type="ECO:0000256" key="1">
    <source>
        <dbReference type="SAM" id="MobiDB-lite"/>
    </source>
</evidence>
<evidence type="ECO:0000313" key="2">
    <source>
        <dbReference type="EMBL" id="QSZ32215.1"/>
    </source>
</evidence>